<feature type="transmembrane region" description="Helical" evidence="1">
    <location>
        <begin position="29"/>
        <end position="52"/>
    </location>
</feature>
<keyword evidence="1" id="KW-0812">Transmembrane</keyword>
<gene>
    <name evidence="2" type="ORF">BACCIP111883_04345</name>
</gene>
<keyword evidence="1" id="KW-0472">Membrane</keyword>
<evidence type="ECO:0000313" key="2">
    <source>
        <dbReference type="EMBL" id="CAG9623529.1"/>
    </source>
</evidence>
<protein>
    <submittedName>
        <fullName evidence="2">Uncharacterized protein</fullName>
    </submittedName>
</protein>
<accession>A0ABM8YU98</accession>
<dbReference type="RefSeq" id="WP_230505053.1">
    <property type="nucleotide sequence ID" value="NZ_CAKJTJ010000052.1"/>
</dbReference>
<comment type="caution">
    <text evidence="2">The sequence shown here is derived from an EMBL/GenBank/DDBJ whole genome shotgun (WGS) entry which is preliminary data.</text>
</comment>
<name>A0ABM8YU98_9BACI</name>
<reference evidence="2 3" key="1">
    <citation type="submission" date="2021-10" db="EMBL/GenBank/DDBJ databases">
        <authorList>
            <person name="Criscuolo A."/>
        </authorList>
    </citation>
    <scope>NUCLEOTIDE SEQUENCE [LARGE SCALE GENOMIC DNA]</scope>
    <source>
        <strain evidence="3">CIP 111883</strain>
    </source>
</reference>
<sequence length="62" mass="7222">MNRILAFILLLVITFNTIRYVSYIINGPIAAYYFVMLAINLAGLGLGIYYLFFQKRKRGRRS</sequence>
<evidence type="ECO:0000313" key="3">
    <source>
        <dbReference type="Proteomes" id="UP000789833"/>
    </source>
</evidence>
<dbReference type="EMBL" id="CAKJTJ010000052">
    <property type="protein sequence ID" value="CAG9623529.1"/>
    <property type="molecule type" value="Genomic_DNA"/>
</dbReference>
<keyword evidence="3" id="KW-1185">Reference proteome</keyword>
<evidence type="ECO:0000256" key="1">
    <source>
        <dbReference type="SAM" id="Phobius"/>
    </source>
</evidence>
<organism evidence="2 3">
    <name type="scientific">Sutcliffiella rhizosphaerae</name>
    <dbReference type="NCBI Taxonomy" id="2880967"/>
    <lineage>
        <taxon>Bacteria</taxon>
        <taxon>Bacillati</taxon>
        <taxon>Bacillota</taxon>
        <taxon>Bacilli</taxon>
        <taxon>Bacillales</taxon>
        <taxon>Bacillaceae</taxon>
        <taxon>Sutcliffiella</taxon>
    </lineage>
</organism>
<keyword evidence="1" id="KW-1133">Transmembrane helix</keyword>
<proteinExistence type="predicted"/>
<dbReference type="Proteomes" id="UP000789833">
    <property type="component" value="Unassembled WGS sequence"/>
</dbReference>